<organism evidence="5 6">
    <name type="scientific">Candidatus Dechloromonas phosphorivorans</name>
    <dbReference type="NCBI Taxonomy" id="2899244"/>
    <lineage>
        <taxon>Bacteria</taxon>
        <taxon>Pseudomonadati</taxon>
        <taxon>Pseudomonadota</taxon>
        <taxon>Betaproteobacteria</taxon>
        <taxon>Rhodocyclales</taxon>
        <taxon>Azonexaceae</taxon>
        <taxon>Dechloromonas</taxon>
    </lineage>
</organism>
<evidence type="ECO:0000256" key="2">
    <source>
        <dbReference type="ARBA" id="ARBA00022490"/>
    </source>
</evidence>
<dbReference type="Gene3D" id="3.30.70.920">
    <property type="match status" value="1"/>
</dbReference>
<dbReference type="EMBL" id="JADJMS010000046">
    <property type="protein sequence ID" value="MBK7416770.1"/>
    <property type="molecule type" value="Genomic_DNA"/>
</dbReference>
<dbReference type="Pfam" id="PF03927">
    <property type="entry name" value="NapD"/>
    <property type="match status" value="1"/>
</dbReference>
<dbReference type="InterPro" id="IPR005623">
    <property type="entry name" value="Chaperone_NapD_NO3_reduct"/>
</dbReference>
<proteinExistence type="inferred from homology"/>
<comment type="caution">
    <text evidence="5">The sequence shown here is derived from an EMBL/GenBank/DDBJ whole genome shotgun (WGS) entry which is preliminary data.</text>
</comment>
<protein>
    <recommendedName>
        <fullName evidence="4">Chaperone NapD</fullName>
    </recommendedName>
    <alternativeName>
        <fullName evidence="4">NapA signal peptide-binding chaperone NapD</fullName>
    </alternativeName>
</protein>
<reference evidence="5 6" key="1">
    <citation type="submission" date="2020-10" db="EMBL/GenBank/DDBJ databases">
        <title>Connecting structure to function with the recovery of over 1000 high-quality activated sludge metagenome-assembled genomes encoding full-length rRNA genes using long-read sequencing.</title>
        <authorList>
            <person name="Singleton C.M."/>
            <person name="Petriglieri F."/>
            <person name="Kristensen J.M."/>
            <person name="Kirkegaard R.H."/>
            <person name="Michaelsen T.Y."/>
            <person name="Andersen M.H."/>
            <person name="Karst S.M."/>
            <person name="Dueholm M.S."/>
            <person name="Nielsen P.H."/>
            <person name="Albertsen M."/>
        </authorList>
    </citation>
    <scope>NUCLEOTIDE SEQUENCE [LARGE SCALE GENOMIC DNA]</scope>
    <source>
        <strain evidence="5">EsbW_18-Q3-R4-48_BATAC.463</strain>
    </source>
</reference>
<dbReference type="GO" id="GO:0051224">
    <property type="term" value="P:negative regulation of protein transport"/>
    <property type="evidence" value="ECO:0007669"/>
    <property type="project" value="UniProtKB-UniRule"/>
</dbReference>
<evidence type="ECO:0000256" key="1">
    <source>
        <dbReference type="ARBA" id="ARBA00004496"/>
    </source>
</evidence>
<evidence type="ECO:0000256" key="3">
    <source>
        <dbReference type="ARBA" id="ARBA00023186"/>
    </source>
</evidence>
<comment type="subunit">
    <text evidence="4">Interacts with the cytoplasmic NapA precursor.</text>
</comment>
<sequence length="88" mass="9332">MQASSGLNITSIILGVAPKDAAEVSALLKAIDGVEVHAIAEDGRMIVTIESGDEDNTSNTFEMIRQMPGVISAALVFHQYESDPDEEA</sequence>
<evidence type="ECO:0000313" key="5">
    <source>
        <dbReference type="EMBL" id="MBK7416770.1"/>
    </source>
</evidence>
<gene>
    <name evidence="4" type="primary">napD</name>
    <name evidence="5" type="ORF">IPJ38_18360</name>
</gene>
<comment type="subcellular location">
    <subcellularLocation>
        <location evidence="1 4">Cytoplasm</location>
    </subcellularLocation>
</comment>
<dbReference type="GO" id="GO:0005737">
    <property type="term" value="C:cytoplasm"/>
    <property type="evidence" value="ECO:0007669"/>
    <property type="project" value="UniProtKB-SubCell"/>
</dbReference>
<comment type="similarity">
    <text evidence="4">Belongs to the NapD family.</text>
</comment>
<comment type="function">
    <text evidence="4">Chaperone for NapA, the catalytic subunit of the periplasmic nitrate reductase. It binds directly and specifically to the twin-arginine signal peptide of NapA, preventing premature interaction with the Tat translocase and premature export.</text>
</comment>
<accession>A0A935K0G4</accession>
<keyword evidence="2 4" id="KW-0963">Cytoplasm</keyword>
<keyword evidence="3 4" id="KW-0143">Chaperone</keyword>
<dbReference type="AlphaFoldDB" id="A0A935K0G4"/>
<dbReference type="PANTHER" id="PTHR38603:SF1">
    <property type="entry name" value="CHAPERONE NAPD"/>
    <property type="match status" value="1"/>
</dbReference>
<dbReference type="HAMAP" id="MF_02200">
    <property type="entry name" value="NapD"/>
    <property type="match status" value="1"/>
</dbReference>
<dbReference type="PANTHER" id="PTHR38603">
    <property type="entry name" value="CHAPERONE NAPD"/>
    <property type="match status" value="1"/>
</dbReference>
<evidence type="ECO:0000256" key="4">
    <source>
        <dbReference type="HAMAP-Rule" id="MF_02200"/>
    </source>
</evidence>
<name>A0A935K0G4_9RHOO</name>
<dbReference type="Proteomes" id="UP000739411">
    <property type="component" value="Unassembled WGS sequence"/>
</dbReference>
<evidence type="ECO:0000313" key="6">
    <source>
        <dbReference type="Proteomes" id="UP000739411"/>
    </source>
</evidence>
<dbReference type="GO" id="GO:0005048">
    <property type="term" value="F:signal sequence binding"/>
    <property type="evidence" value="ECO:0007669"/>
    <property type="project" value="UniProtKB-UniRule"/>
</dbReference>